<dbReference type="EMBL" id="QRVN01000052">
    <property type="protein sequence ID" value="RGS44801.1"/>
    <property type="molecule type" value="Genomic_DNA"/>
</dbReference>
<name>A0A3R6C183_9BACT</name>
<evidence type="ECO:0000313" key="4">
    <source>
        <dbReference type="Proteomes" id="UP000286113"/>
    </source>
</evidence>
<dbReference type="AlphaFoldDB" id="A0A3R6C183"/>
<comment type="caution">
    <text evidence="1">The sequence shown here is derived from an EMBL/GenBank/DDBJ whole genome shotgun (WGS) entry which is preliminary data.</text>
</comment>
<organism evidence="1 4">
    <name type="scientific">Segatella copri</name>
    <dbReference type="NCBI Taxonomy" id="165179"/>
    <lineage>
        <taxon>Bacteria</taxon>
        <taxon>Pseudomonadati</taxon>
        <taxon>Bacteroidota</taxon>
        <taxon>Bacteroidia</taxon>
        <taxon>Bacteroidales</taxon>
        <taxon>Prevotellaceae</taxon>
        <taxon>Segatella</taxon>
    </lineage>
</organism>
<sequence length="69" mass="8476">MRQIAIKEFKRRTIMDTLDKEFWEKREAAMKRFMAAKERKKARVAEITKSLCEEYKERTGVYPKYINVW</sequence>
<dbReference type="Proteomes" id="UP000286113">
    <property type="component" value="Unassembled WGS sequence"/>
</dbReference>
<evidence type="ECO:0000313" key="2">
    <source>
        <dbReference type="EMBL" id="RGW75161.1"/>
    </source>
</evidence>
<dbReference type="EMBL" id="QSAV01000060">
    <property type="protein sequence ID" value="RGW75161.1"/>
    <property type="molecule type" value="Genomic_DNA"/>
</dbReference>
<evidence type="ECO:0000313" key="1">
    <source>
        <dbReference type="EMBL" id="RGS44801.1"/>
    </source>
</evidence>
<gene>
    <name evidence="2" type="ORF">DWV53_13705</name>
    <name evidence="1" type="ORF">DWX90_15350</name>
</gene>
<protein>
    <submittedName>
        <fullName evidence="1">Uncharacterized protein</fullName>
    </submittedName>
</protein>
<dbReference type="Proteomes" id="UP000285776">
    <property type="component" value="Unassembled WGS sequence"/>
</dbReference>
<proteinExistence type="predicted"/>
<accession>A0A3R6C183</accession>
<reference evidence="3 4" key="1">
    <citation type="submission" date="2018-08" db="EMBL/GenBank/DDBJ databases">
        <title>A genome reference for cultivated species of the human gut microbiota.</title>
        <authorList>
            <person name="Zou Y."/>
            <person name="Xue W."/>
            <person name="Luo G."/>
        </authorList>
    </citation>
    <scope>NUCLEOTIDE SEQUENCE [LARGE SCALE GENOMIC DNA]</scope>
    <source>
        <strain evidence="2 3">AF10-17</strain>
        <strain evidence="1 4">AF22-1</strain>
    </source>
</reference>
<evidence type="ECO:0000313" key="3">
    <source>
        <dbReference type="Proteomes" id="UP000285776"/>
    </source>
</evidence>